<protein>
    <submittedName>
        <fullName evidence="7">DUF4149 domain-containing protein</fullName>
    </submittedName>
</protein>
<evidence type="ECO:0000313" key="8">
    <source>
        <dbReference type="Proteomes" id="UP001482231"/>
    </source>
</evidence>
<sequence>MNNFQKLAAIAVVLWVGSLWAIGFIAAPTLFSALSDRQLAGMLAGRMFTVTAYLGMACGVYLLLYRLIAHGAAALRQLVFWVVLAMLGLTLVGHFGIQPILEGLKLKGGPADVMHGVVADRFARWHGIASVLFVIQSLLGLVLVLRSR</sequence>
<organism evidence="7 8">
    <name type="scientific">Thiobacter aerophilum</name>
    <dbReference type="NCBI Taxonomy" id="3121275"/>
    <lineage>
        <taxon>Bacteria</taxon>
        <taxon>Pseudomonadati</taxon>
        <taxon>Pseudomonadota</taxon>
        <taxon>Betaproteobacteria</taxon>
        <taxon>Burkholderiales</taxon>
        <taxon>Thiobacteraceae</taxon>
        <taxon>Thiobacter</taxon>
    </lineage>
</organism>
<keyword evidence="4 5" id="KW-0472">Membrane</keyword>
<evidence type="ECO:0000313" key="7">
    <source>
        <dbReference type="EMBL" id="MEO1767924.1"/>
    </source>
</evidence>
<feature type="transmembrane region" description="Helical" evidence="5">
    <location>
        <begin position="78"/>
        <end position="97"/>
    </location>
</feature>
<feature type="transmembrane region" description="Helical" evidence="5">
    <location>
        <begin position="47"/>
        <end position="66"/>
    </location>
</feature>
<comment type="caution">
    <text evidence="7">The sequence shown here is derived from an EMBL/GenBank/DDBJ whole genome shotgun (WGS) entry which is preliminary data.</text>
</comment>
<accession>A0ABV0EH32</accession>
<evidence type="ECO:0000259" key="6">
    <source>
        <dbReference type="Pfam" id="PF13664"/>
    </source>
</evidence>
<proteinExistence type="predicted"/>
<evidence type="ECO:0000256" key="3">
    <source>
        <dbReference type="ARBA" id="ARBA00022989"/>
    </source>
</evidence>
<feature type="transmembrane region" description="Helical" evidence="5">
    <location>
        <begin position="7"/>
        <end position="27"/>
    </location>
</feature>
<keyword evidence="3 5" id="KW-1133">Transmembrane helix</keyword>
<gene>
    <name evidence="7" type="ORF">V6E02_11955</name>
</gene>
<evidence type="ECO:0000256" key="1">
    <source>
        <dbReference type="ARBA" id="ARBA00004370"/>
    </source>
</evidence>
<comment type="subcellular location">
    <subcellularLocation>
        <location evidence="1">Membrane</location>
    </subcellularLocation>
</comment>
<dbReference type="RefSeq" id="WP_347309036.1">
    <property type="nucleotide sequence ID" value="NZ_JBAJEX010000013.1"/>
</dbReference>
<reference evidence="7 8" key="1">
    <citation type="submission" date="2024-02" db="EMBL/GenBank/DDBJ databases">
        <title>New thermophilic sulfur-oxidizing bacteria from a hot springs of the Uzon caldera (Kamchatka, Russia).</title>
        <authorList>
            <person name="Dukat A.M."/>
            <person name="Elcheninov A.G."/>
            <person name="Frolov E.N."/>
        </authorList>
    </citation>
    <scope>NUCLEOTIDE SEQUENCE [LARGE SCALE GENOMIC DNA]</scope>
    <source>
        <strain evidence="7 8">AK1</strain>
    </source>
</reference>
<name>A0ABV0EH32_9BURK</name>
<feature type="domain" description="TMEM205-like" evidence="6">
    <location>
        <begin position="11"/>
        <end position="108"/>
    </location>
</feature>
<feature type="transmembrane region" description="Helical" evidence="5">
    <location>
        <begin position="125"/>
        <end position="145"/>
    </location>
</feature>
<evidence type="ECO:0000256" key="4">
    <source>
        <dbReference type="ARBA" id="ARBA00023136"/>
    </source>
</evidence>
<keyword evidence="2 5" id="KW-0812">Transmembrane</keyword>
<evidence type="ECO:0000256" key="2">
    <source>
        <dbReference type="ARBA" id="ARBA00022692"/>
    </source>
</evidence>
<dbReference type="Pfam" id="PF13664">
    <property type="entry name" value="DUF4149"/>
    <property type="match status" value="1"/>
</dbReference>
<dbReference type="Proteomes" id="UP001482231">
    <property type="component" value="Unassembled WGS sequence"/>
</dbReference>
<dbReference type="EMBL" id="JBAJEX010000013">
    <property type="protein sequence ID" value="MEO1767924.1"/>
    <property type="molecule type" value="Genomic_DNA"/>
</dbReference>
<evidence type="ECO:0000256" key="5">
    <source>
        <dbReference type="SAM" id="Phobius"/>
    </source>
</evidence>
<dbReference type="InterPro" id="IPR025423">
    <property type="entry name" value="TMEM205-like"/>
</dbReference>
<keyword evidence="8" id="KW-1185">Reference proteome</keyword>